<dbReference type="GO" id="GO:0004827">
    <property type="term" value="F:proline-tRNA ligase activity"/>
    <property type="evidence" value="ECO:0007669"/>
    <property type="project" value="TreeGrafter"/>
</dbReference>
<evidence type="ECO:0000313" key="2">
    <source>
        <dbReference type="EMBL" id="KAB8339180.1"/>
    </source>
</evidence>
<dbReference type="InterPro" id="IPR004154">
    <property type="entry name" value="Anticodon-bd"/>
</dbReference>
<accession>A0A5N6KRM8</accession>
<dbReference type="SUPFAM" id="SSF55681">
    <property type="entry name" value="Class II aaRS and biotin synthetases"/>
    <property type="match status" value="1"/>
</dbReference>
<dbReference type="OrthoDB" id="10267474at2759"/>
<dbReference type="PANTHER" id="PTHR42753:SF2">
    <property type="entry name" value="PROLINE--TRNA LIGASE"/>
    <property type="match status" value="1"/>
</dbReference>
<dbReference type="InterPro" id="IPR045864">
    <property type="entry name" value="aa-tRNA-synth_II/BPL/LPL"/>
</dbReference>
<keyword evidence="3" id="KW-1185">Reference proteome</keyword>
<feature type="domain" description="Anticodon-binding" evidence="1">
    <location>
        <begin position="147"/>
        <end position="236"/>
    </location>
</feature>
<dbReference type="EMBL" id="VIBQ01000010">
    <property type="protein sequence ID" value="KAB8339180.1"/>
    <property type="molecule type" value="Genomic_DNA"/>
</dbReference>
<protein>
    <recommendedName>
        <fullName evidence="1">Anticodon-binding domain-containing protein</fullName>
    </recommendedName>
</protein>
<dbReference type="Proteomes" id="UP000327013">
    <property type="component" value="Unassembled WGS sequence"/>
</dbReference>
<dbReference type="Pfam" id="PF03129">
    <property type="entry name" value="HGTP_anticodon"/>
    <property type="match status" value="1"/>
</dbReference>
<dbReference type="PANTHER" id="PTHR42753">
    <property type="entry name" value="MITOCHONDRIAL RIBOSOME PROTEIN L39/PROLYL-TRNA LIGASE FAMILY MEMBER"/>
    <property type="match status" value="1"/>
</dbReference>
<dbReference type="Gene3D" id="3.30.930.10">
    <property type="entry name" value="Bira Bifunctional Protein, Domain 2"/>
    <property type="match status" value="1"/>
</dbReference>
<dbReference type="SUPFAM" id="SSF52954">
    <property type="entry name" value="Class II aaRS ABD-related"/>
    <property type="match status" value="1"/>
</dbReference>
<evidence type="ECO:0000313" key="3">
    <source>
        <dbReference type="Proteomes" id="UP000327013"/>
    </source>
</evidence>
<dbReference type="InterPro" id="IPR050062">
    <property type="entry name" value="Pro-tRNA_synthetase"/>
</dbReference>
<proteinExistence type="predicted"/>
<dbReference type="GO" id="GO:0006433">
    <property type="term" value="P:prolyl-tRNA aminoacylation"/>
    <property type="evidence" value="ECO:0007669"/>
    <property type="project" value="TreeGrafter"/>
</dbReference>
<dbReference type="Gene3D" id="3.40.50.800">
    <property type="entry name" value="Anticodon-binding domain"/>
    <property type="match status" value="1"/>
</dbReference>
<sequence length="241" mass="25966">MGGKWSHEFHFLSPLGEDTLYACSVGGSEGCGYVANAELAKSRKNGSDGETSTESVAAGEGCPRCAEGTLVAHRAVELGHTFYLGTRYSEPLRAVVAVEREKGKTEEVPLSMGCHGIGVSRMIGAVAAIMADAQGLNWPRVMAPWEVIVVPGPKATEGDVESVYDALQRQDGEDIVIDDRADSLISKLKDADLIGYPVILVLGKAWERDRLVEVQCRRRGVKLEVQLNDLANTVQELLADL</sequence>
<dbReference type="AlphaFoldDB" id="A0A5N6KRM8"/>
<name>A0A5N6KRM8_9ROSI</name>
<dbReference type="InterPro" id="IPR036621">
    <property type="entry name" value="Anticodon-bd_dom_sf"/>
</dbReference>
<comment type="caution">
    <text evidence="2">The sequence shown here is derived from an EMBL/GenBank/DDBJ whole genome shotgun (WGS) entry which is preliminary data.</text>
</comment>
<reference evidence="2 3" key="1">
    <citation type="submission" date="2019-06" db="EMBL/GenBank/DDBJ databases">
        <title>A chromosomal-level reference genome of Carpinus fangiana (Coryloideae, Betulaceae).</title>
        <authorList>
            <person name="Yang X."/>
            <person name="Wang Z."/>
            <person name="Zhang L."/>
            <person name="Hao G."/>
            <person name="Liu J."/>
            <person name="Yang Y."/>
        </authorList>
    </citation>
    <scope>NUCLEOTIDE SEQUENCE [LARGE SCALE GENOMIC DNA]</scope>
    <source>
        <strain evidence="2">Cfa_2016G</strain>
        <tissue evidence="2">Leaf</tissue>
    </source>
</reference>
<gene>
    <name evidence="2" type="ORF">FH972_022115</name>
</gene>
<dbReference type="GO" id="GO:0005739">
    <property type="term" value="C:mitochondrion"/>
    <property type="evidence" value="ECO:0007669"/>
    <property type="project" value="TreeGrafter"/>
</dbReference>
<organism evidence="2 3">
    <name type="scientific">Carpinus fangiana</name>
    <dbReference type="NCBI Taxonomy" id="176857"/>
    <lineage>
        <taxon>Eukaryota</taxon>
        <taxon>Viridiplantae</taxon>
        <taxon>Streptophyta</taxon>
        <taxon>Embryophyta</taxon>
        <taxon>Tracheophyta</taxon>
        <taxon>Spermatophyta</taxon>
        <taxon>Magnoliopsida</taxon>
        <taxon>eudicotyledons</taxon>
        <taxon>Gunneridae</taxon>
        <taxon>Pentapetalae</taxon>
        <taxon>rosids</taxon>
        <taxon>fabids</taxon>
        <taxon>Fagales</taxon>
        <taxon>Betulaceae</taxon>
        <taxon>Carpinus</taxon>
    </lineage>
</organism>
<evidence type="ECO:0000259" key="1">
    <source>
        <dbReference type="Pfam" id="PF03129"/>
    </source>
</evidence>